<comment type="caution">
    <text evidence="11">The sequence shown here is derived from an EMBL/GenBank/DDBJ whole genome shotgun (WGS) entry which is preliminary data.</text>
</comment>
<dbReference type="SMART" id="SM00593">
    <property type="entry name" value="RUN"/>
    <property type="match status" value="1"/>
</dbReference>
<gene>
    <name evidence="11" type="ORF">PYX00_004525</name>
</gene>
<dbReference type="PANTHER" id="PTHR12326:SF12">
    <property type="entry name" value="PLECKSTRIN HOMOLOGY AND RUN DOMAIN CONTAINING M1"/>
    <property type="match status" value="1"/>
</dbReference>
<feature type="compositionally biased region" description="Basic and acidic residues" evidence="9">
    <location>
        <begin position="321"/>
        <end position="335"/>
    </location>
</feature>
<dbReference type="InterPro" id="IPR047326">
    <property type="entry name" value="RUN_PLEKHM1"/>
</dbReference>
<evidence type="ECO:0000256" key="3">
    <source>
        <dbReference type="ARBA" id="ARBA00022723"/>
    </source>
</evidence>
<dbReference type="SUPFAM" id="SSF140741">
    <property type="entry name" value="RUN domain-like"/>
    <property type="match status" value="1"/>
</dbReference>
<dbReference type="GO" id="GO:0008270">
    <property type="term" value="F:zinc ion binding"/>
    <property type="evidence" value="ECO:0007669"/>
    <property type="project" value="UniProtKB-KW"/>
</dbReference>
<dbReference type="Pfam" id="PF02759">
    <property type="entry name" value="RUN"/>
    <property type="match status" value="1"/>
</dbReference>
<evidence type="ECO:0000256" key="9">
    <source>
        <dbReference type="SAM" id="MobiDB-lite"/>
    </source>
</evidence>
<dbReference type="GO" id="GO:0005770">
    <property type="term" value="C:late endosome"/>
    <property type="evidence" value="ECO:0007669"/>
    <property type="project" value="UniProtKB-SubCell"/>
</dbReference>
<dbReference type="PROSITE" id="PS50826">
    <property type="entry name" value="RUN"/>
    <property type="match status" value="1"/>
</dbReference>
<feature type="domain" description="RUN" evidence="10">
    <location>
        <begin position="43"/>
        <end position="182"/>
    </location>
</feature>
<name>A0AAW2I5U7_9NEOP</name>
<dbReference type="SMART" id="SM01175">
    <property type="entry name" value="DUF4206"/>
    <property type="match status" value="1"/>
</dbReference>
<dbReference type="InterPro" id="IPR051366">
    <property type="entry name" value="DEF8"/>
</dbReference>
<dbReference type="InterPro" id="IPR025258">
    <property type="entry name" value="RH_dom"/>
</dbReference>
<dbReference type="EMBL" id="JARGDH010000002">
    <property type="protein sequence ID" value="KAL0277148.1"/>
    <property type="molecule type" value="Genomic_DNA"/>
</dbReference>
<dbReference type="InterPro" id="IPR037213">
    <property type="entry name" value="Run_dom_sf"/>
</dbReference>
<evidence type="ECO:0000256" key="8">
    <source>
        <dbReference type="ARBA" id="ARBA00023006"/>
    </source>
</evidence>
<evidence type="ECO:0000256" key="4">
    <source>
        <dbReference type="ARBA" id="ARBA00022737"/>
    </source>
</evidence>
<keyword evidence="2" id="KW-0597">Phosphoprotein</keyword>
<sequence>MMQSLRQKKIQVTESLIKESLLRQLSYSVKEVQLQYSQTNEIFSTNEACNSLIVVLEAIFLHGIKKGIFRTALKTVSGMEESRPQPSFWAMACAYTHKDTVQTIKKLSQINTDVGRCRVWLRIALNEAGITSYFQAMEKDRRPVNSSYNNYAFLRDRETCDTASKLLEGIVSVEFKIPINANILNYWNTEPLILSGVWSPPLKIPLSNAIDVAEGLEADTEEDDTCSIRTSSSVTTLSTILALDENQALKIILETPIKRPEKESIPTPAPVNHSDEVILEEGEGEENHVPSEDTQCIGNSISNSPGWSSGDCETSDVQEEQPVKEEPKEVVKEEPKTFSGLLESYGHSPNDEKNYKSILQQISEKQTSEELVDTSDFEVCQSQDSNFEGLLFKIVREKGLKAQKYTCVNCQLSIGLNFDEARYCYFTGKYYCRNCHLNEVAIIPSRLVYNWDHKKYQVCAAAHSYLSDISSTYLINVKEINPKIYGVVSEMQELRTMRFRLNLLRAYLYTCREPVILELQKKVWPRDYLYENIHTYTLSDLYKVPGGTLASELNAVITHARDHVLNCWLCSQKGFICEVCRNPKVIYPFDCGSTYRCSKCYSVYHEGCLSSSKNCPKCKRLKKRVQPENDIDDGSD</sequence>
<evidence type="ECO:0000256" key="5">
    <source>
        <dbReference type="ARBA" id="ARBA00022753"/>
    </source>
</evidence>
<keyword evidence="3" id="KW-0479">Metal-binding</keyword>
<evidence type="ECO:0000256" key="2">
    <source>
        <dbReference type="ARBA" id="ARBA00022553"/>
    </source>
</evidence>
<keyword evidence="5" id="KW-0967">Endosome</keyword>
<reference evidence="11" key="1">
    <citation type="journal article" date="2024" name="Gigascience">
        <title>Chromosome-level genome of the poultry shaft louse Menopon gallinae provides insight into the host-switching and adaptive evolution of parasitic lice.</title>
        <authorList>
            <person name="Xu Y."/>
            <person name="Ma L."/>
            <person name="Liu S."/>
            <person name="Liang Y."/>
            <person name="Liu Q."/>
            <person name="He Z."/>
            <person name="Tian L."/>
            <person name="Duan Y."/>
            <person name="Cai W."/>
            <person name="Li H."/>
            <person name="Song F."/>
        </authorList>
    </citation>
    <scope>NUCLEOTIDE SEQUENCE</scope>
    <source>
        <strain evidence="11">Cailab_2023a</strain>
    </source>
</reference>
<dbReference type="GO" id="GO:0006914">
    <property type="term" value="P:autophagy"/>
    <property type="evidence" value="ECO:0007669"/>
    <property type="project" value="UniProtKB-KW"/>
</dbReference>
<evidence type="ECO:0000256" key="7">
    <source>
        <dbReference type="ARBA" id="ARBA00022833"/>
    </source>
</evidence>
<dbReference type="CDD" id="cd17679">
    <property type="entry name" value="RUN_PLEKHM1"/>
    <property type="match status" value="1"/>
</dbReference>
<dbReference type="Pfam" id="PF13901">
    <property type="entry name" value="RH_dom"/>
    <property type="match status" value="1"/>
</dbReference>
<keyword evidence="6" id="KW-0863">Zinc-finger</keyword>
<dbReference type="InterPro" id="IPR004012">
    <property type="entry name" value="Run_dom"/>
</dbReference>
<evidence type="ECO:0000259" key="10">
    <source>
        <dbReference type="PROSITE" id="PS50826"/>
    </source>
</evidence>
<organism evidence="11">
    <name type="scientific">Menopon gallinae</name>
    <name type="common">poultry shaft louse</name>
    <dbReference type="NCBI Taxonomy" id="328185"/>
    <lineage>
        <taxon>Eukaryota</taxon>
        <taxon>Metazoa</taxon>
        <taxon>Ecdysozoa</taxon>
        <taxon>Arthropoda</taxon>
        <taxon>Hexapoda</taxon>
        <taxon>Insecta</taxon>
        <taxon>Pterygota</taxon>
        <taxon>Neoptera</taxon>
        <taxon>Paraneoptera</taxon>
        <taxon>Psocodea</taxon>
        <taxon>Troctomorpha</taxon>
        <taxon>Phthiraptera</taxon>
        <taxon>Amblycera</taxon>
        <taxon>Menoponidae</taxon>
        <taxon>Menopon</taxon>
    </lineage>
</organism>
<comment type="subcellular location">
    <subcellularLocation>
        <location evidence="1">Late endosome</location>
    </subcellularLocation>
</comment>
<dbReference type="Gene3D" id="1.20.58.900">
    <property type="match status" value="1"/>
</dbReference>
<feature type="region of interest" description="Disordered" evidence="9">
    <location>
        <begin position="300"/>
        <end position="335"/>
    </location>
</feature>
<dbReference type="AlphaFoldDB" id="A0AAW2I5U7"/>
<evidence type="ECO:0000256" key="6">
    <source>
        <dbReference type="ARBA" id="ARBA00022771"/>
    </source>
</evidence>
<protein>
    <recommendedName>
        <fullName evidence="10">RUN domain-containing protein</fullName>
    </recommendedName>
</protein>
<keyword evidence="7" id="KW-0862">Zinc</keyword>
<keyword evidence="8" id="KW-0072">Autophagy</keyword>
<dbReference type="PANTHER" id="PTHR12326">
    <property type="entry name" value="PLECKSTRIN HOMOLOGY DOMAIN CONTAINING PROTEIN"/>
    <property type="match status" value="1"/>
</dbReference>
<accession>A0AAW2I5U7</accession>
<evidence type="ECO:0000256" key="1">
    <source>
        <dbReference type="ARBA" id="ARBA00004603"/>
    </source>
</evidence>
<evidence type="ECO:0000313" key="11">
    <source>
        <dbReference type="EMBL" id="KAL0277148.1"/>
    </source>
</evidence>
<keyword evidence="4" id="KW-0677">Repeat</keyword>
<proteinExistence type="predicted"/>